<proteinExistence type="predicted"/>
<organism evidence="1">
    <name type="scientific">viral metagenome</name>
    <dbReference type="NCBI Taxonomy" id="1070528"/>
    <lineage>
        <taxon>unclassified sequences</taxon>
        <taxon>metagenomes</taxon>
        <taxon>organismal metagenomes</taxon>
    </lineage>
</organism>
<sequence>MDVNGFREAQSPFFFTQPPQTLVETRVKSVAVATKTTAPTGDNRYPGYAAMMSDGRIATDYRPTCSQNLAAGTQYPSRLWMQHNAEEIIALSRDRLAKESGAGSSYDASIELDPIGYAVCDSAQCGYIPSTNPYGLGIERKDKAAPLFGTWAASSPSYGKKDPQKLTTFYEGGRNTVRGVF</sequence>
<name>A0A6C0KLR1_9ZZZZ</name>
<reference evidence="1" key="1">
    <citation type="journal article" date="2020" name="Nature">
        <title>Giant virus diversity and host interactions through global metagenomics.</title>
        <authorList>
            <person name="Schulz F."/>
            <person name="Roux S."/>
            <person name="Paez-Espino D."/>
            <person name="Jungbluth S."/>
            <person name="Walsh D.A."/>
            <person name="Denef V.J."/>
            <person name="McMahon K.D."/>
            <person name="Konstantinidis K.T."/>
            <person name="Eloe-Fadrosh E.A."/>
            <person name="Kyrpides N.C."/>
            <person name="Woyke T."/>
        </authorList>
    </citation>
    <scope>NUCLEOTIDE SEQUENCE</scope>
    <source>
        <strain evidence="1">GVMAG-S-3300013006-138</strain>
    </source>
</reference>
<accession>A0A6C0KLR1</accession>
<dbReference type="AlphaFoldDB" id="A0A6C0KLR1"/>
<dbReference type="EMBL" id="MN740925">
    <property type="protein sequence ID" value="QHU18096.1"/>
    <property type="molecule type" value="Genomic_DNA"/>
</dbReference>
<protein>
    <submittedName>
        <fullName evidence="1">Uncharacterized protein</fullName>
    </submittedName>
</protein>
<evidence type="ECO:0000313" key="1">
    <source>
        <dbReference type="EMBL" id="QHU18096.1"/>
    </source>
</evidence>